<organism evidence="1 2">
    <name type="scientific">Enterobacter cloacae</name>
    <dbReference type="NCBI Taxonomy" id="550"/>
    <lineage>
        <taxon>Bacteria</taxon>
        <taxon>Pseudomonadati</taxon>
        <taxon>Pseudomonadota</taxon>
        <taxon>Gammaproteobacteria</taxon>
        <taxon>Enterobacterales</taxon>
        <taxon>Enterobacteriaceae</taxon>
        <taxon>Enterobacter</taxon>
        <taxon>Enterobacter cloacae complex</taxon>
    </lineage>
</organism>
<dbReference type="Proteomes" id="UP000255106">
    <property type="component" value="Unassembled WGS sequence"/>
</dbReference>
<gene>
    <name evidence="1" type="primary">bglJ_2</name>
    <name evidence="1" type="ORF">NCTC10005_07223</name>
</gene>
<dbReference type="EMBL" id="UGJB01000004">
    <property type="protein sequence ID" value="STQ14366.1"/>
    <property type="molecule type" value="Genomic_DNA"/>
</dbReference>
<evidence type="ECO:0000313" key="1">
    <source>
        <dbReference type="EMBL" id="STQ14366.1"/>
    </source>
</evidence>
<dbReference type="AlphaFoldDB" id="A0A377M8R6"/>
<dbReference type="GO" id="GO:0003677">
    <property type="term" value="F:DNA binding"/>
    <property type="evidence" value="ECO:0007669"/>
    <property type="project" value="UniProtKB-KW"/>
</dbReference>
<keyword evidence="1" id="KW-0238">DNA-binding</keyword>
<evidence type="ECO:0000313" key="2">
    <source>
        <dbReference type="Proteomes" id="UP000255106"/>
    </source>
</evidence>
<reference evidence="1 2" key="1">
    <citation type="submission" date="2018-06" db="EMBL/GenBank/DDBJ databases">
        <authorList>
            <consortium name="Pathogen Informatics"/>
            <person name="Doyle S."/>
        </authorList>
    </citation>
    <scope>NUCLEOTIDE SEQUENCE [LARGE SCALE GENOMIC DNA]</scope>
    <source>
        <strain evidence="1 2">NCTC10005</strain>
    </source>
</reference>
<proteinExistence type="predicted"/>
<sequence>MRVKSVVTAWLPCGISLFTHSDIQRIVLASDDMEARLISHLSPSRLHGIVSKSVPLSHLQEELVVLLRETHHINDNMLNHWYVNQNRLFKPNRAGDIAVYVFRVFHS</sequence>
<protein>
    <submittedName>
        <fullName evidence="1">DNA-binding transcriptional activator BglJ</fullName>
    </submittedName>
</protein>
<name>A0A377M8R6_ENTCL</name>
<accession>A0A377M8R6</accession>